<dbReference type="Gene3D" id="3.40.720.10">
    <property type="entry name" value="Alkaline Phosphatase, subunit A"/>
    <property type="match status" value="1"/>
</dbReference>
<organism evidence="2 3">
    <name type="scientific">Oedothorax gibbosus</name>
    <dbReference type="NCBI Taxonomy" id="931172"/>
    <lineage>
        <taxon>Eukaryota</taxon>
        <taxon>Metazoa</taxon>
        <taxon>Ecdysozoa</taxon>
        <taxon>Arthropoda</taxon>
        <taxon>Chelicerata</taxon>
        <taxon>Arachnida</taxon>
        <taxon>Araneae</taxon>
        <taxon>Araneomorphae</taxon>
        <taxon>Entelegynae</taxon>
        <taxon>Araneoidea</taxon>
        <taxon>Linyphiidae</taxon>
        <taxon>Erigoninae</taxon>
        <taxon>Oedothorax</taxon>
    </lineage>
</organism>
<proteinExistence type="predicted"/>
<dbReference type="InterPro" id="IPR004245">
    <property type="entry name" value="DUF229"/>
</dbReference>
<dbReference type="PANTHER" id="PTHR10974">
    <property type="entry name" value="FI08016P-RELATED"/>
    <property type="match status" value="1"/>
</dbReference>
<evidence type="ECO:0000256" key="1">
    <source>
        <dbReference type="SAM" id="Phobius"/>
    </source>
</evidence>
<keyword evidence="3" id="KW-1185">Reference proteome</keyword>
<sequence>MLLGCTLKPEKLLRQHTYFYIALLFLTAVLMYYYTYPLEIQSTSFNKKSELIVEPEISNAKAIVYKVEKLSTKLYSSTNEDEALSAFKVMYHRSSNHPSSTIINNILKPNTESNYRSSSEESTMIETSTKQSTFTILTEISSVSPVELPLSTSNLQDDSHKVYTKDSQTHNIDILNKNLQTSITQEDLNTVEDVTHSVEATENNAKYSTNQSHTTYVSSYNTQVNETQESSVPVTSATLPVSTSIDEVNKVNKDFLVYSKNCRIPNIDPMHPSILEFVKLTDPLVCKDEEPLTITDGDMLLINETAVKTRNIANTEFFCCYSPIYRDQEGSSDNKVAFGNCHNFKNKMKIRDEFIKVQCSFKNEIVFYENFHSFIHDKSHVEERCKKHNESKYSVLIIGVDSMSRMNMHRQLIKTTRYLLDKMNATEMYGFNKVGDNTFPNLIAMLTGYDERELPFVCFNNTDRESMDKCNFLWKRYAEKGYRTLYAEDSPHISSFNYLKKGFLYQPTDYYMRHFLLAYEKKQGHNKPLNCYMCLGSVSATEAILHWAEQFASHFSERPYFAFNWINSLTHDYMNLASSGDNFYEEFFRVLHQSGAFNRTIVIVMGDHGMRWGPIRETYIGRLEERLPMLFIALPPEFQREFPKETESLKLNSHRLITPFDIHATLVNLLHFNENWTFTNPDNVGSELSKNFTNRALSLFQPIPEDRSCDEASIEEHWCTCESSLPMDTANNHVKNSAKFLVEKLNNVLKPVSKMCATLSLKTISDARVWSPSSEHIGHSKDDNILTVIVQTSPGDAIFEGTVRISAPNENYELLGSVSRLNLYGNQSACVKNAILRKYCYCS</sequence>
<keyword evidence="1" id="KW-1133">Transmembrane helix</keyword>
<dbReference type="AlphaFoldDB" id="A0AAV6UNT0"/>
<dbReference type="FunFam" id="3.40.720.10:FF:000017">
    <property type="entry name" value="Predicted protein"/>
    <property type="match status" value="1"/>
</dbReference>
<accession>A0AAV6UNT0</accession>
<comment type="caution">
    <text evidence="2">The sequence shown here is derived from an EMBL/GenBank/DDBJ whole genome shotgun (WGS) entry which is preliminary data.</text>
</comment>
<evidence type="ECO:0000313" key="3">
    <source>
        <dbReference type="Proteomes" id="UP000827092"/>
    </source>
</evidence>
<dbReference type="GO" id="GO:0005615">
    <property type="term" value="C:extracellular space"/>
    <property type="evidence" value="ECO:0007669"/>
    <property type="project" value="TreeGrafter"/>
</dbReference>
<dbReference type="CDD" id="cd16021">
    <property type="entry name" value="ALP_like"/>
    <property type="match status" value="1"/>
</dbReference>
<dbReference type="Pfam" id="PF02995">
    <property type="entry name" value="DUF229"/>
    <property type="match status" value="1"/>
</dbReference>
<dbReference type="EMBL" id="JAFNEN010000320">
    <property type="protein sequence ID" value="KAG8185929.1"/>
    <property type="molecule type" value="Genomic_DNA"/>
</dbReference>
<feature type="transmembrane region" description="Helical" evidence="1">
    <location>
        <begin position="17"/>
        <end position="36"/>
    </location>
</feature>
<evidence type="ECO:0000313" key="2">
    <source>
        <dbReference type="EMBL" id="KAG8185929.1"/>
    </source>
</evidence>
<dbReference type="PANTHER" id="PTHR10974:SF1">
    <property type="entry name" value="FI08016P-RELATED"/>
    <property type="match status" value="1"/>
</dbReference>
<dbReference type="Proteomes" id="UP000827092">
    <property type="component" value="Unassembled WGS sequence"/>
</dbReference>
<name>A0AAV6UNT0_9ARAC</name>
<protein>
    <submittedName>
        <fullName evidence="2">Uncharacterized protein</fullName>
    </submittedName>
</protein>
<gene>
    <name evidence="2" type="ORF">JTE90_010716</name>
</gene>
<keyword evidence="1" id="KW-0812">Transmembrane</keyword>
<dbReference type="SUPFAM" id="SSF53649">
    <property type="entry name" value="Alkaline phosphatase-like"/>
    <property type="match status" value="1"/>
</dbReference>
<dbReference type="InterPro" id="IPR017850">
    <property type="entry name" value="Alkaline_phosphatase_core_sf"/>
</dbReference>
<reference evidence="2 3" key="1">
    <citation type="journal article" date="2022" name="Nat. Ecol. Evol.">
        <title>A masculinizing supergene underlies an exaggerated male reproductive morph in a spider.</title>
        <authorList>
            <person name="Hendrickx F."/>
            <person name="De Corte Z."/>
            <person name="Sonet G."/>
            <person name="Van Belleghem S.M."/>
            <person name="Kostlbacher S."/>
            <person name="Vangestel C."/>
        </authorList>
    </citation>
    <scope>NUCLEOTIDE SEQUENCE [LARGE SCALE GENOMIC DNA]</scope>
    <source>
        <strain evidence="2">W744_W776</strain>
    </source>
</reference>
<keyword evidence="1" id="KW-0472">Membrane</keyword>